<dbReference type="InterPro" id="IPR007594">
    <property type="entry name" value="RFT1"/>
</dbReference>
<dbReference type="PANTHER" id="PTHR13117:SF5">
    <property type="entry name" value="PROTEIN RFT1 HOMOLOG"/>
    <property type="match status" value="1"/>
</dbReference>
<evidence type="ECO:0000313" key="13">
    <source>
        <dbReference type="Proteomes" id="UP001357485"/>
    </source>
</evidence>
<keyword evidence="4 10" id="KW-0812">Transmembrane</keyword>
<comment type="subcellular location">
    <subcellularLocation>
        <location evidence="1 10">Endoplasmic reticulum membrane</location>
        <topology evidence="1 10">Multi-pass membrane protein</topology>
    </subcellularLocation>
</comment>
<organism evidence="12 13">
    <name type="scientific">Cryomyces antarcticus</name>
    <dbReference type="NCBI Taxonomy" id="329879"/>
    <lineage>
        <taxon>Eukaryota</taxon>
        <taxon>Fungi</taxon>
        <taxon>Dikarya</taxon>
        <taxon>Ascomycota</taxon>
        <taxon>Pezizomycotina</taxon>
        <taxon>Dothideomycetes</taxon>
        <taxon>Dothideomycetes incertae sedis</taxon>
        <taxon>Cryomyces</taxon>
    </lineage>
</organism>
<proteinExistence type="inferred from homology"/>
<evidence type="ECO:0000256" key="7">
    <source>
        <dbReference type="ARBA" id="ARBA00023136"/>
    </source>
</evidence>
<evidence type="ECO:0000256" key="5">
    <source>
        <dbReference type="ARBA" id="ARBA00022824"/>
    </source>
</evidence>
<evidence type="ECO:0000256" key="11">
    <source>
        <dbReference type="SAM" id="MobiDB-lite"/>
    </source>
</evidence>
<sequence length="400" mass="42243">MRYGIRASAETAATIARCLFTAVSVVWASKNGRAVGVLPFALGQMAYAILLFSVYLVQLWPIASKDRFSLLPKRIASNDRTQYIFSYFSRPLCSLGASLFLQSSIKYVLTQGDSLLITSLASLHDQGAYALAANYGGLVARMLFQPIEESSRTLFAKLCASPLPSEVSHSSSSSSADDTKKAATAAPDRQPITRPTTTPPSADSDSLRQASSILLDILKFYFLLGTVAVTAGPSLASPLLTLVAGSRWTSTGAGAVLASYSFYIPLLALNGVSEAFVAAVASTQQLHGQSAVMGAFFGAFAGVAYLCVGVLGWGARGLVAANCVNLGLRSAWNVVFVTRYFARKQVAFELSGALPTPWTVAAATMVPATMHFTDGLLARYGVFGELVQKGGVAALFVLVL</sequence>
<comment type="caution">
    <text evidence="12">The sequence shown here is derived from an EMBL/GenBank/DDBJ whole genome shotgun (WGS) entry which is preliminary data.</text>
</comment>
<evidence type="ECO:0000256" key="1">
    <source>
        <dbReference type="ARBA" id="ARBA00004477"/>
    </source>
</evidence>
<keyword evidence="6 10" id="KW-1133">Transmembrane helix</keyword>
<dbReference type="PANTHER" id="PTHR13117">
    <property type="entry name" value="ENDOPLASMIC RETICULUM MULTISPAN TRANSMEMBRANE PROTEIN-RELATED"/>
    <property type="match status" value="1"/>
</dbReference>
<feature type="compositionally biased region" description="Low complexity" evidence="11">
    <location>
        <begin position="170"/>
        <end position="200"/>
    </location>
</feature>
<dbReference type="Proteomes" id="UP001357485">
    <property type="component" value="Unassembled WGS sequence"/>
</dbReference>
<comment type="pathway">
    <text evidence="2">Protein modification; protein glycosylation.</text>
</comment>
<comment type="function">
    <text evidence="9 10">Intramembrane glycolipid transporter that operates in the biosynthetic pathway of dolichol-linked oligosaccharides, the glycan precursors employed in protein asparagine (N)-glycosylation. The sequential addition of sugars to dolichol pyrophosphate produces dolichol-linked oligosaccharides containing fourteen sugars, including two GlcNAcs, nine mannoses and three glucoses. Once assembled, the oligosaccharide is transferred from the lipid to nascent proteins by oligosaccharyltransferases. The assembly of dolichol-linked oligosaccharides begins on the cytosolic side of the endoplasmic reticulum membrane and finishes in its lumen. RFT1 could mediate the translocation of the cytosolically oriented intermediate DolPP-GlcNAc2Man5, produced by ALG11, into the ER lumen where dolichol-linked oligosaccharides assembly continues. However, the intramembrane lipid transporter activity could not be confirmed in vitro.</text>
</comment>
<evidence type="ECO:0000313" key="12">
    <source>
        <dbReference type="EMBL" id="KAK5200891.1"/>
    </source>
</evidence>
<feature type="transmembrane region" description="Helical" evidence="10">
    <location>
        <begin position="260"/>
        <end position="280"/>
    </location>
</feature>
<accession>A0ABR0LN38</accession>
<protein>
    <recommendedName>
        <fullName evidence="8 10">Man(5)GlcNAc(2)-PP-dolichol translocation protein RFT1</fullName>
    </recommendedName>
</protein>
<comment type="caution">
    <text evidence="10">Lacks conserved residue(s) required for the propagation of feature annotation.</text>
</comment>
<dbReference type="Pfam" id="PF04506">
    <property type="entry name" value="Rft-1"/>
    <property type="match status" value="1"/>
</dbReference>
<evidence type="ECO:0000256" key="10">
    <source>
        <dbReference type="RuleBase" id="RU365067"/>
    </source>
</evidence>
<reference evidence="12 13" key="1">
    <citation type="submission" date="2023-08" db="EMBL/GenBank/DDBJ databases">
        <title>Black Yeasts Isolated from many extreme environments.</title>
        <authorList>
            <person name="Coleine C."/>
            <person name="Stajich J.E."/>
            <person name="Selbmann L."/>
        </authorList>
    </citation>
    <scope>NUCLEOTIDE SEQUENCE [LARGE SCALE GENOMIC DNA]</scope>
    <source>
        <strain evidence="12 13">CCFEE 536</strain>
    </source>
</reference>
<evidence type="ECO:0000256" key="9">
    <source>
        <dbReference type="ARBA" id="ARBA00045912"/>
    </source>
</evidence>
<evidence type="ECO:0000256" key="4">
    <source>
        <dbReference type="ARBA" id="ARBA00022692"/>
    </source>
</evidence>
<keyword evidence="10" id="KW-0813">Transport</keyword>
<keyword evidence="5 10" id="KW-0256">Endoplasmic reticulum</keyword>
<name>A0ABR0LN38_9PEZI</name>
<evidence type="ECO:0000256" key="6">
    <source>
        <dbReference type="ARBA" id="ARBA00022989"/>
    </source>
</evidence>
<evidence type="ECO:0000256" key="3">
    <source>
        <dbReference type="ARBA" id="ARBA00010288"/>
    </source>
</evidence>
<feature type="transmembrane region" description="Helical" evidence="10">
    <location>
        <begin position="292"/>
        <end position="313"/>
    </location>
</feature>
<comment type="similarity">
    <text evidence="3 10">Belongs to the RFT1 family.</text>
</comment>
<dbReference type="EMBL" id="JAVRRA010017020">
    <property type="protein sequence ID" value="KAK5200891.1"/>
    <property type="molecule type" value="Genomic_DNA"/>
</dbReference>
<feature type="region of interest" description="Disordered" evidence="11">
    <location>
        <begin position="166"/>
        <end position="206"/>
    </location>
</feature>
<evidence type="ECO:0000256" key="8">
    <source>
        <dbReference type="ARBA" id="ARBA00044793"/>
    </source>
</evidence>
<feature type="transmembrane region" description="Helical" evidence="10">
    <location>
        <begin position="220"/>
        <end position="240"/>
    </location>
</feature>
<gene>
    <name evidence="12" type="primary">RFT1_1</name>
    <name evidence="12" type="ORF">LTR16_004522</name>
</gene>
<feature type="transmembrane region" description="Helical" evidence="10">
    <location>
        <begin position="44"/>
        <end position="63"/>
    </location>
</feature>
<keyword evidence="7 10" id="KW-0472">Membrane</keyword>
<keyword evidence="13" id="KW-1185">Reference proteome</keyword>
<evidence type="ECO:0000256" key="2">
    <source>
        <dbReference type="ARBA" id="ARBA00004922"/>
    </source>
</evidence>